<dbReference type="InterPro" id="IPR002110">
    <property type="entry name" value="Ankyrin_rpt"/>
</dbReference>
<dbReference type="SUPFAM" id="SSF48403">
    <property type="entry name" value="Ankyrin repeat"/>
    <property type="match status" value="1"/>
</dbReference>
<feature type="repeat" description="ANK" evidence="3">
    <location>
        <begin position="18"/>
        <end position="50"/>
    </location>
</feature>
<accession>A0A9P8VWX2</accession>
<keyword evidence="1" id="KW-0677">Repeat</keyword>
<protein>
    <recommendedName>
        <fullName evidence="6">Ankyrin</fullName>
    </recommendedName>
</protein>
<dbReference type="PROSITE" id="PS50297">
    <property type="entry name" value="ANK_REP_REGION"/>
    <property type="match status" value="1"/>
</dbReference>
<evidence type="ECO:0000256" key="3">
    <source>
        <dbReference type="PROSITE-ProRule" id="PRU00023"/>
    </source>
</evidence>
<feature type="non-terminal residue" evidence="4">
    <location>
        <position position="50"/>
    </location>
</feature>
<dbReference type="Gene3D" id="1.25.40.20">
    <property type="entry name" value="Ankyrin repeat-containing domain"/>
    <property type="match status" value="1"/>
</dbReference>
<proteinExistence type="predicted"/>
<evidence type="ECO:0000313" key="4">
    <source>
        <dbReference type="EMBL" id="KAH6883506.1"/>
    </source>
</evidence>
<gene>
    <name evidence="4" type="ORF">B0T10DRAFT_374040</name>
</gene>
<feature type="non-terminal residue" evidence="4">
    <location>
        <position position="1"/>
    </location>
</feature>
<keyword evidence="2 3" id="KW-0040">ANK repeat</keyword>
<name>A0A9P8VWX2_9HYPO</name>
<dbReference type="PANTHER" id="PTHR24198:SF165">
    <property type="entry name" value="ANKYRIN REPEAT-CONTAINING PROTEIN-RELATED"/>
    <property type="match status" value="1"/>
</dbReference>
<dbReference type="PANTHER" id="PTHR24198">
    <property type="entry name" value="ANKYRIN REPEAT AND PROTEIN KINASE DOMAIN-CONTAINING PROTEIN"/>
    <property type="match status" value="1"/>
</dbReference>
<dbReference type="PROSITE" id="PS50088">
    <property type="entry name" value="ANK_REPEAT"/>
    <property type="match status" value="1"/>
</dbReference>
<evidence type="ECO:0008006" key="6">
    <source>
        <dbReference type="Google" id="ProtNLM"/>
    </source>
</evidence>
<dbReference type="Proteomes" id="UP000777438">
    <property type="component" value="Unassembled WGS sequence"/>
</dbReference>
<organism evidence="4 5">
    <name type="scientific">Thelonectria olida</name>
    <dbReference type="NCBI Taxonomy" id="1576542"/>
    <lineage>
        <taxon>Eukaryota</taxon>
        <taxon>Fungi</taxon>
        <taxon>Dikarya</taxon>
        <taxon>Ascomycota</taxon>
        <taxon>Pezizomycotina</taxon>
        <taxon>Sordariomycetes</taxon>
        <taxon>Hypocreomycetidae</taxon>
        <taxon>Hypocreales</taxon>
        <taxon>Nectriaceae</taxon>
        <taxon>Thelonectria</taxon>
    </lineage>
</organism>
<evidence type="ECO:0000256" key="2">
    <source>
        <dbReference type="ARBA" id="ARBA00023043"/>
    </source>
</evidence>
<dbReference type="InterPro" id="IPR036770">
    <property type="entry name" value="Ankyrin_rpt-contain_sf"/>
</dbReference>
<evidence type="ECO:0000313" key="5">
    <source>
        <dbReference type="Proteomes" id="UP000777438"/>
    </source>
</evidence>
<dbReference type="OrthoDB" id="20872at2759"/>
<dbReference type="SMART" id="SM00248">
    <property type="entry name" value="ANK"/>
    <property type="match status" value="1"/>
</dbReference>
<dbReference type="EMBL" id="JAGPYM010000023">
    <property type="protein sequence ID" value="KAH6883506.1"/>
    <property type="molecule type" value="Genomic_DNA"/>
</dbReference>
<keyword evidence="5" id="KW-1185">Reference proteome</keyword>
<evidence type="ECO:0000256" key="1">
    <source>
        <dbReference type="ARBA" id="ARBA00022737"/>
    </source>
</evidence>
<dbReference type="Pfam" id="PF13637">
    <property type="entry name" value="Ank_4"/>
    <property type="match status" value="1"/>
</dbReference>
<reference evidence="4 5" key="1">
    <citation type="journal article" date="2021" name="Nat. Commun.">
        <title>Genetic determinants of endophytism in the Arabidopsis root mycobiome.</title>
        <authorList>
            <person name="Mesny F."/>
            <person name="Miyauchi S."/>
            <person name="Thiergart T."/>
            <person name="Pickel B."/>
            <person name="Atanasova L."/>
            <person name="Karlsson M."/>
            <person name="Huettel B."/>
            <person name="Barry K.W."/>
            <person name="Haridas S."/>
            <person name="Chen C."/>
            <person name="Bauer D."/>
            <person name="Andreopoulos W."/>
            <person name="Pangilinan J."/>
            <person name="LaButti K."/>
            <person name="Riley R."/>
            <person name="Lipzen A."/>
            <person name="Clum A."/>
            <person name="Drula E."/>
            <person name="Henrissat B."/>
            <person name="Kohler A."/>
            <person name="Grigoriev I.V."/>
            <person name="Martin F.M."/>
            <person name="Hacquard S."/>
        </authorList>
    </citation>
    <scope>NUCLEOTIDE SEQUENCE [LARGE SCALE GENOMIC DNA]</scope>
    <source>
        <strain evidence="4 5">MPI-CAGE-CH-0241</strain>
    </source>
</reference>
<sequence length="50" mass="5502">VAKLLIEKGASVTVTYEDGRTPLHLASRNGHIEAVRLLLTHHTTVQAIRD</sequence>
<dbReference type="AlphaFoldDB" id="A0A9P8VWX2"/>
<comment type="caution">
    <text evidence="4">The sequence shown here is derived from an EMBL/GenBank/DDBJ whole genome shotgun (WGS) entry which is preliminary data.</text>
</comment>